<dbReference type="InterPro" id="IPR044730">
    <property type="entry name" value="RNase_H-like_dom_plant"/>
</dbReference>
<dbReference type="Gene3D" id="3.30.420.10">
    <property type="entry name" value="Ribonuclease H-like superfamily/Ribonuclease H"/>
    <property type="match status" value="1"/>
</dbReference>
<dbReference type="GO" id="GO:0004523">
    <property type="term" value="F:RNA-DNA hybrid ribonuclease activity"/>
    <property type="evidence" value="ECO:0007669"/>
    <property type="project" value="InterPro"/>
</dbReference>
<dbReference type="PANTHER" id="PTHR47074:SF61">
    <property type="entry name" value="RNASE H TYPE-1 DOMAIN-CONTAINING PROTEIN"/>
    <property type="match status" value="1"/>
</dbReference>
<dbReference type="CDD" id="cd06222">
    <property type="entry name" value="RNase_H_like"/>
    <property type="match status" value="1"/>
</dbReference>
<organism evidence="2 3">
    <name type="scientific">Hibiscus trionum</name>
    <name type="common">Flower of an hour</name>
    <dbReference type="NCBI Taxonomy" id="183268"/>
    <lineage>
        <taxon>Eukaryota</taxon>
        <taxon>Viridiplantae</taxon>
        <taxon>Streptophyta</taxon>
        <taxon>Embryophyta</taxon>
        <taxon>Tracheophyta</taxon>
        <taxon>Spermatophyta</taxon>
        <taxon>Magnoliopsida</taxon>
        <taxon>eudicotyledons</taxon>
        <taxon>Gunneridae</taxon>
        <taxon>Pentapetalae</taxon>
        <taxon>rosids</taxon>
        <taxon>malvids</taxon>
        <taxon>Malvales</taxon>
        <taxon>Malvaceae</taxon>
        <taxon>Malvoideae</taxon>
        <taxon>Hibiscus</taxon>
    </lineage>
</organism>
<evidence type="ECO:0000259" key="1">
    <source>
        <dbReference type="Pfam" id="PF13456"/>
    </source>
</evidence>
<dbReference type="Proteomes" id="UP001165190">
    <property type="component" value="Unassembled WGS sequence"/>
</dbReference>
<keyword evidence="3" id="KW-1185">Reference proteome</keyword>
<dbReference type="PANTHER" id="PTHR47074">
    <property type="entry name" value="BNAC02G40300D PROTEIN"/>
    <property type="match status" value="1"/>
</dbReference>
<evidence type="ECO:0000313" key="3">
    <source>
        <dbReference type="Proteomes" id="UP001165190"/>
    </source>
</evidence>
<reference evidence="2" key="1">
    <citation type="submission" date="2023-05" db="EMBL/GenBank/DDBJ databases">
        <title>Genome and transcriptome analyses reveal genes involved in the formation of fine ridges on petal epidermal cells in Hibiscus trionum.</title>
        <authorList>
            <person name="Koshimizu S."/>
            <person name="Masuda S."/>
            <person name="Ishii T."/>
            <person name="Shirasu K."/>
            <person name="Hoshino A."/>
            <person name="Arita M."/>
        </authorList>
    </citation>
    <scope>NUCLEOTIDE SEQUENCE</scope>
    <source>
        <strain evidence="2">Hamamatsu line</strain>
    </source>
</reference>
<proteinExistence type="predicted"/>
<dbReference type="Pfam" id="PF13456">
    <property type="entry name" value="RVT_3"/>
    <property type="match status" value="1"/>
</dbReference>
<gene>
    <name evidence="2" type="ORF">HRI_003507400</name>
</gene>
<comment type="caution">
    <text evidence="2">The sequence shown here is derived from an EMBL/GenBank/DDBJ whole genome shotgun (WGS) entry which is preliminary data.</text>
</comment>
<protein>
    <recommendedName>
        <fullName evidence="1">RNase H type-1 domain-containing protein</fullName>
    </recommendedName>
</protein>
<dbReference type="AlphaFoldDB" id="A0A9W7INP2"/>
<dbReference type="InterPro" id="IPR036397">
    <property type="entry name" value="RNaseH_sf"/>
</dbReference>
<dbReference type="InterPro" id="IPR052929">
    <property type="entry name" value="RNase_H-like_EbsB-rel"/>
</dbReference>
<dbReference type="InterPro" id="IPR002156">
    <property type="entry name" value="RNaseH_domain"/>
</dbReference>
<accession>A0A9W7INP2</accession>
<sequence>MDIQLVSSRSTAFEPCSYIRWSAPVDPFVKVNVDASFNNNTKSAYMGVVIRNIEGFILGACSTISYQIPSPFAAKARAIIQGLRLALDLGFIRIEVEGDSRSVITKLISESPDLYEIGALISEANGISRSCRECRF</sequence>
<dbReference type="SUPFAM" id="SSF53098">
    <property type="entry name" value="Ribonuclease H-like"/>
    <property type="match status" value="1"/>
</dbReference>
<feature type="domain" description="RNase H type-1" evidence="1">
    <location>
        <begin position="32"/>
        <end position="136"/>
    </location>
</feature>
<dbReference type="GO" id="GO:0003676">
    <property type="term" value="F:nucleic acid binding"/>
    <property type="evidence" value="ECO:0007669"/>
    <property type="project" value="InterPro"/>
</dbReference>
<evidence type="ECO:0000313" key="2">
    <source>
        <dbReference type="EMBL" id="GMI98381.1"/>
    </source>
</evidence>
<name>A0A9W7INP2_HIBTR</name>
<dbReference type="EMBL" id="BSYR01000031">
    <property type="protein sequence ID" value="GMI98381.1"/>
    <property type="molecule type" value="Genomic_DNA"/>
</dbReference>
<dbReference type="OrthoDB" id="1749932at2759"/>
<dbReference type="InterPro" id="IPR012337">
    <property type="entry name" value="RNaseH-like_sf"/>
</dbReference>